<dbReference type="SUPFAM" id="SSF55347">
    <property type="entry name" value="Glyceraldehyde-3-phosphate dehydrogenase-like, C-terminal domain"/>
    <property type="match status" value="1"/>
</dbReference>
<organism evidence="4 5">
    <name type="scientific">Ohtaekwangia kribbensis</name>
    <dbReference type="NCBI Taxonomy" id="688913"/>
    <lineage>
        <taxon>Bacteria</taxon>
        <taxon>Pseudomonadati</taxon>
        <taxon>Bacteroidota</taxon>
        <taxon>Cytophagia</taxon>
        <taxon>Cytophagales</taxon>
        <taxon>Fulvivirgaceae</taxon>
        <taxon>Ohtaekwangia</taxon>
    </lineage>
</organism>
<dbReference type="RefSeq" id="WP_377575028.1">
    <property type="nucleotide sequence ID" value="NZ_JBHTKA010000001.1"/>
</dbReference>
<dbReference type="Proteomes" id="UP001597112">
    <property type="component" value="Unassembled WGS sequence"/>
</dbReference>
<sequence>MSDNILTRRKFMATAGTAVAGAMVMSPFAAAATEWAPAKKKKIAIVGTGSRALGMWSKDVAMSYPENVEYVGLCDVNPGRLESFKAAAGFTCPTFTDFEKMMKTAKPDVLIVTTVDATHHEYIIKGMEMGADIITEKPMTTDEQKCEAILQAEKRTGKKVTVTFNYRYSPHRAKLYELLRSGTIGDLTSVDFHWYLDTGHGSDYFRRWHRLKEKGGTLWVHKATHHFDLLNWWIESDPAEVYASGSLEFYGKNNSFRHTNCRPCPHKEKCNFYWDVTKNQMYTMLYVNNEKHDGYLRDGCVWKEDINIYDKMAATIKYANGVQVSYSLTTYSPYEGYRIAFNGTKGRIDVWIEESNPLLEKPYDEIMITHNFGTREFIQVPHGTSGHGGGDRLLKDKIFGGVTEDPLHQSASVRDGALSILVGIAARKSCETGLPVKIADLTSIKPETKRQFVTS</sequence>
<dbReference type="Gene3D" id="3.40.50.720">
    <property type="entry name" value="NAD(P)-binding Rossmann-like Domain"/>
    <property type="match status" value="1"/>
</dbReference>
<feature type="signal peptide" evidence="1">
    <location>
        <begin position="1"/>
        <end position="31"/>
    </location>
</feature>
<dbReference type="Gene3D" id="3.30.360.10">
    <property type="entry name" value="Dihydrodipicolinate Reductase, domain 2"/>
    <property type="match status" value="1"/>
</dbReference>
<name>A0ABW3JZ17_9BACT</name>
<dbReference type="Pfam" id="PF01408">
    <property type="entry name" value="GFO_IDH_MocA"/>
    <property type="match status" value="1"/>
</dbReference>
<evidence type="ECO:0000259" key="2">
    <source>
        <dbReference type="Pfam" id="PF01408"/>
    </source>
</evidence>
<evidence type="ECO:0000256" key="1">
    <source>
        <dbReference type="SAM" id="SignalP"/>
    </source>
</evidence>
<protein>
    <submittedName>
        <fullName evidence="4">Gfo/Idh/MocA family protein</fullName>
    </submittedName>
</protein>
<dbReference type="InterPro" id="IPR000683">
    <property type="entry name" value="Gfo/Idh/MocA-like_OxRdtase_N"/>
</dbReference>
<accession>A0ABW3JZ17</accession>
<dbReference type="PANTHER" id="PTHR43377">
    <property type="entry name" value="BILIVERDIN REDUCTASE A"/>
    <property type="match status" value="1"/>
</dbReference>
<dbReference type="SUPFAM" id="SSF51735">
    <property type="entry name" value="NAD(P)-binding Rossmann-fold domains"/>
    <property type="match status" value="1"/>
</dbReference>
<dbReference type="InterPro" id="IPR006311">
    <property type="entry name" value="TAT_signal"/>
</dbReference>
<comment type="caution">
    <text evidence="4">The sequence shown here is derived from an EMBL/GenBank/DDBJ whole genome shotgun (WGS) entry which is preliminary data.</text>
</comment>
<dbReference type="InterPro" id="IPR036291">
    <property type="entry name" value="NAD(P)-bd_dom_sf"/>
</dbReference>
<dbReference type="InterPro" id="IPR051450">
    <property type="entry name" value="Gfo/Idh/MocA_Oxidoreductases"/>
</dbReference>
<proteinExistence type="predicted"/>
<feature type="domain" description="Gfo/Idh/MocA-like oxidoreductase C-terminal" evidence="3">
    <location>
        <begin position="177"/>
        <end position="438"/>
    </location>
</feature>
<evidence type="ECO:0000313" key="5">
    <source>
        <dbReference type="Proteomes" id="UP001597112"/>
    </source>
</evidence>
<keyword evidence="1" id="KW-0732">Signal</keyword>
<dbReference type="PANTHER" id="PTHR43377:SF2">
    <property type="entry name" value="BINDING ROSSMANN FOLD OXIDOREDUCTASE, PUTATIVE (AFU_ORTHOLOGUE AFUA_4G00560)-RELATED"/>
    <property type="match status" value="1"/>
</dbReference>
<feature type="domain" description="Gfo/Idh/MocA-like oxidoreductase N-terminal" evidence="2">
    <location>
        <begin position="42"/>
        <end position="164"/>
    </location>
</feature>
<evidence type="ECO:0000259" key="3">
    <source>
        <dbReference type="Pfam" id="PF02894"/>
    </source>
</evidence>
<keyword evidence="5" id="KW-1185">Reference proteome</keyword>
<dbReference type="EMBL" id="JBHTKA010000001">
    <property type="protein sequence ID" value="MFD0998396.1"/>
    <property type="molecule type" value="Genomic_DNA"/>
</dbReference>
<dbReference type="PROSITE" id="PS51318">
    <property type="entry name" value="TAT"/>
    <property type="match status" value="1"/>
</dbReference>
<dbReference type="Pfam" id="PF02894">
    <property type="entry name" value="GFO_IDH_MocA_C"/>
    <property type="match status" value="1"/>
</dbReference>
<reference evidence="5" key="1">
    <citation type="journal article" date="2019" name="Int. J. Syst. Evol. Microbiol.">
        <title>The Global Catalogue of Microorganisms (GCM) 10K type strain sequencing project: providing services to taxonomists for standard genome sequencing and annotation.</title>
        <authorList>
            <consortium name="The Broad Institute Genomics Platform"/>
            <consortium name="The Broad Institute Genome Sequencing Center for Infectious Disease"/>
            <person name="Wu L."/>
            <person name="Ma J."/>
        </authorList>
    </citation>
    <scope>NUCLEOTIDE SEQUENCE [LARGE SCALE GENOMIC DNA]</scope>
    <source>
        <strain evidence="5">CCUG 58938</strain>
    </source>
</reference>
<dbReference type="InterPro" id="IPR004104">
    <property type="entry name" value="Gfo/Idh/MocA-like_OxRdtase_C"/>
</dbReference>
<feature type="chain" id="PRO_5046754275" evidence="1">
    <location>
        <begin position="32"/>
        <end position="455"/>
    </location>
</feature>
<evidence type="ECO:0000313" key="4">
    <source>
        <dbReference type="EMBL" id="MFD0998396.1"/>
    </source>
</evidence>
<gene>
    <name evidence="4" type="ORF">ACFQ21_03720</name>
</gene>